<dbReference type="Pfam" id="PF13185">
    <property type="entry name" value="GAF_2"/>
    <property type="match status" value="1"/>
</dbReference>
<dbReference type="Pfam" id="PF00990">
    <property type="entry name" value="GGDEF"/>
    <property type="match status" value="1"/>
</dbReference>
<dbReference type="InterPro" id="IPR035965">
    <property type="entry name" value="PAS-like_dom_sf"/>
</dbReference>
<evidence type="ECO:0000313" key="4">
    <source>
        <dbReference type="Proteomes" id="UP001596114"/>
    </source>
</evidence>
<feature type="domain" description="EAL" evidence="1">
    <location>
        <begin position="676"/>
        <end position="934"/>
    </location>
</feature>
<dbReference type="InterPro" id="IPR029787">
    <property type="entry name" value="Nucleotide_cyclase"/>
</dbReference>
<dbReference type="SUPFAM" id="SSF55785">
    <property type="entry name" value="PYP-like sensor domain (PAS domain)"/>
    <property type="match status" value="1"/>
</dbReference>
<organism evidence="3 4">
    <name type="scientific">Rhodanobacter ginsengisoli</name>
    <dbReference type="NCBI Taxonomy" id="418646"/>
    <lineage>
        <taxon>Bacteria</taxon>
        <taxon>Pseudomonadati</taxon>
        <taxon>Pseudomonadota</taxon>
        <taxon>Gammaproteobacteria</taxon>
        <taxon>Lysobacterales</taxon>
        <taxon>Rhodanobacteraceae</taxon>
        <taxon>Rhodanobacter</taxon>
    </lineage>
</organism>
<dbReference type="EMBL" id="JBHSNF010000001">
    <property type="protein sequence ID" value="MFC5525773.1"/>
    <property type="molecule type" value="Genomic_DNA"/>
</dbReference>
<dbReference type="Gene3D" id="3.30.70.270">
    <property type="match status" value="1"/>
</dbReference>
<accession>A0ABW0QMP4</accession>
<dbReference type="InterPro" id="IPR043128">
    <property type="entry name" value="Rev_trsase/Diguanyl_cyclase"/>
</dbReference>
<dbReference type="Gene3D" id="3.30.450.20">
    <property type="entry name" value="PAS domain"/>
    <property type="match status" value="1"/>
</dbReference>
<dbReference type="Pfam" id="PF01590">
    <property type="entry name" value="GAF"/>
    <property type="match status" value="1"/>
</dbReference>
<dbReference type="Pfam" id="PF13188">
    <property type="entry name" value="PAS_8"/>
    <property type="match status" value="1"/>
</dbReference>
<dbReference type="SUPFAM" id="SSF55073">
    <property type="entry name" value="Nucleotide cyclase"/>
    <property type="match status" value="1"/>
</dbReference>
<dbReference type="SMART" id="SM00052">
    <property type="entry name" value="EAL"/>
    <property type="match status" value="1"/>
</dbReference>
<dbReference type="NCBIfam" id="TIGR00254">
    <property type="entry name" value="GGDEF"/>
    <property type="match status" value="1"/>
</dbReference>
<dbReference type="Gene3D" id="3.20.20.450">
    <property type="entry name" value="EAL domain"/>
    <property type="match status" value="1"/>
</dbReference>
<dbReference type="InterPro" id="IPR000014">
    <property type="entry name" value="PAS"/>
</dbReference>
<evidence type="ECO:0000259" key="1">
    <source>
        <dbReference type="PROSITE" id="PS50883"/>
    </source>
</evidence>
<dbReference type="Gene3D" id="3.30.450.40">
    <property type="match status" value="2"/>
</dbReference>
<dbReference type="SUPFAM" id="SSF55781">
    <property type="entry name" value="GAF domain-like"/>
    <property type="match status" value="2"/>
</dbReference>
<dbReference type="RefSeq" id="WP_377319174.1">
    <property type="nucleotide sequence ID" value="NZ_JBHSNF010000001.1"/>
</dbReference>
<protein>
    <submittedName>
        <fullName evidence="3">EAL domain-containing protein</fullName>
    </submittedName>
</protein>
<dbReference type="CDD" id="cd01949">
    <property type="entry name" value="GGDEF"/>
    <property type="match status" value="1"/>
</dbReference>
<dbReference type="InterPro" id="IPR003018">
    <property type="entry name" value="GAF"/>
</dbReference>
<proteinExistence type="predicted"/>
<evidence type="ECO:0000313" key="3">
    <source>
        <dbReference type="EMBL" id="MFC5525773.1"/>
    </source>
</evidence>
<reference evidence="4" key="1">
    <citation type="journal article" date="2019" name="Int. J. Syst. Evol. Microbiol.">
        <title>The Global Catalogue of Microorganisms (GCM) 10K type strain sequencing project: providing services to taxonomists for standard genome sequencing and annotation.</title>
        <authorList>
            <consortium name="The Broad Institute Genomics Platform"/>
            <consortium name="The Broad Institute Genome Sequencing Center for Infectious Disease"/>
            <person name="Wu L."/>
            <person name="Ma J."/>
        </authorList>
    </citation>
    <scope>NUCLEOTIDE SEQUENCE [LARGE SCALE GENOMIC DNA]</scope>
    <source>
        <strain evidence="4">CGMCC 1.16619</strain>
    </source>
</reference>
<gene>
    <name evidence="3" type="ORF">ACFPPA_08470</name>
</gene>
<dbReference type="InterPro" id="IPR035919">
    <property type="entry name" value="EAL_sf"/>
</dbReference>
<dbReference type="SMART" id="SM00267">
    <property type="entry name" value="GGDEF"/>
    <property type="match status" value="1"/>
</dbReference>
<dbReference type="InterPro" id="IPR001633">
    <property type="entry name" value="EAL_dom"/>
</dbReference>
<feature type="domain" description="GGDEF" evidence="2">
    <location>
        <begin position="534"/>
        <end position="667"/>
    </location>
</feature>
<dbReference type="Proteomes" id="UP001596114">
    <property type="component" value="Unassembled WGS sequence"/>
</dbReference>
<dbReference type="InterPro" id="IPR029016">
    <property type="entry name" value="GAF-like_dom_sf"/>
</dbReference>
<dbReference type="PANTHER" id="PTHR44757:SF2">
    <property type="entry name" value="BIOFILM ARCHITECTURE MAINTENANCE PROTEIN MBAA"/>
    <property type="match status" value="1"/>
</dbReference>
<name>A0ABW0QMP4_9GAMM</name>
<dbReference type="PROSITE" id="PS50887">
    <property type="entry name" value="GGDEF"/>
    <property type="match status" value="1"/>
</dbReference>
<dbReference type="PROSITE" id="PS50883">
    <property type="entry name" value="EAL"/>
    <property type="match status" value="1"/>
</dbReference>
<dbReference type="InterPro" id="IPR052155">
    <property type="entry name" value="Biofilm_reg_signaling"/>
</dbReference>
<dbReference type="CDD" id="cd01948">
    <property type="entry name" value="EAL"/>
    <property type="match status" value="1"/>
</dbReference>
<dbReference type="SMART" id="SM00065">
    <property type="entry name" value="GAF"/>
    <property type="match status" value="2"/>
</dbReference>
<dbReference type="InterPro" id="IPR000160">
    <property type="entry name" value="GGDEF_dom"/>
</dbReference>
<sequence length="955" mass="104844">MSSTPIGPATSESPGVSVEHFYAALADIGDLVAAMPRPQALYAGVMDIFERHLGAMRVLVGEIDHEAGVLRRRAPDPVPEGQEDIYPELVSLAIARPRFWEGKIEVEPNIVEAPGREALRPAYARHGIRASAAVPVRCFGKVHAALILRARDPAFFAPELLQLLERVALSVGHALEGDVQRTRLDRSLLAAERSQLALRILSETLKVATHAGNEEELFNQACRVVVETGGYPVCWMGLLEQGGSTQTLKARAHAGRGAETYQALEIQLADLDISTSVSAAVIKSGEARVKLPREGGAQGWAVHARQLELRALLGLPLRLRGQIGGVIVIGASSEDAFSGAELRIFDEMAQELSLGLERLRAGKAQFLAEQELKLSLRRFQAILASRYAGILVLDNERVQFCNATFCRLFELAETPDQLVGMSSTMLHERILEVFANPDQELERIRSILLDAAPVELEEVALDRGRTYLRSFAPITFDDRPHGRVWQYIDITERKAQEAEVERLAYYDPLTALPNRRLFLELLEQGRGQARRHQVRLAVGVLDLDDFKHINDQFGHAAGDEVLGRVARRIAAVLRDGDVVARLGGDKFALLLTHANSEHDARLTSASILETLRYPMPWEDKVLHLSASLGWTFYPQDAADAETLLGHADLAMYDAKDQGRDREQVYSSAMALVNIEQRSMKARVAAALEDGRMTLRFHPIVALDTASGDWRVVGAEALLRMHDAALGLLSPALFHHALDDAKLARPIGRYVLDRALRASAAWLNKGVRLSVAVNISTRHLMQQEFIADIDEALAAHPEVDATLLCIEITETGPLVDPTGARQVIDECRARGINVSLDDFGTGNASLSHVQQMDVGTLKIDQSFVRDILVEPRNIAIAAGILTTARLLKIAVIAEGVETEEQGVLLISLGCGQLQGHVIAEPMLATAIPAWVENWVYPASWRLAAPVVLERRQPNIN</sequence>
<keyword evidence="4" id="KW-1185">Reference proteome</keyword>
<dbReference type="SUPFAM" id="SSF141868">
    <property type="entry name" value="EAL domain-like"/>
    <property type="match status" value="1"/>
</dbReference>
<dbReference type="CDD" id="cd00130">
    <property type="entry name" value="PAS"/>
    <property type="match status" value="1"/>
</dbReference>
<dbReference type="Pfam" id="PF00563">
    <property type="entry name" value="EAL"/>
    <property type="match status" value="1"/>
</dbReference>
<comment type="caution">
    <text evidence="3">The sequence shown here is derived from an EMBL/GenBank/DDBJ whole genome shotgun (WGS) entry which is preliminary data.</text>
</comment>
<dbReference type="PANTHER" id="PTHR44757">
    <property type="entry name" value="DIGUANYLATE CYCLASE DGCP"/>
    <property type="match status" value="1"/>
</dbReference>
<evidence type="ECO:0000259" key="2">
    <source>
        <dbReference type="PROSITE" id="PS50887"/>
    </source>
</evidence>